<proteinExistence type="predicted"/>
<reference evidence="1" key="1">
    <citation type="journal article" date="2023" name="GigaByte">
        <title>Genome assembly of the bearded iris, Iris pallida Lam.</title>
        <authorList>
            <person name="Bruccoleri R.E."/>
            <person name="Oakeley E.J."/>
            <person name="Faust A.M.E."/>
            <person name="Altorfer M."/>
            <person name="Dessus-Babus S."/>
            <person name="Burckhardt D."/>
            <person name="Oertli M."/>
            <person name="Naumann U."/>
            <person name="Petersen F."/>
            <person name="Wong J."/>
        </authorList>
    </citation>
    <scope>NUCLEOTIDE SEQUENCE</scope>
    <source>
        <strain evidence="1">GSM-AAB239-AS_SAM_17_03QT</strain>
    </source>
</reference>
<evidence type="ECO:0000313" key="1">
    <source>
        <dbReference type="EMBL" id="KAJ6829437.1"/>
    </source>
</evidence>
<reference evidence="1" key="2">
    <citation type="submission" date="2023-04" db="EMBL/GenBank/DDBJ databases">
        <authorList>
            <person name="Bruccoleri R.E."/>
            <person name="Oakeley E.J."/>
            <person name="Faust A.-M."/>
            <person name="Dessus-Babus S."/>
            <person name="Altorfer M."/>
            <person name="Burckhardt D."/>
            <person name="Oertli M."/>
            <person name="Naumann U."/>
            <person name="Petersen F."/>
            <person name="Wong J."/>
        </authorList>
    </citation>
    <scope>NUCLEOTIDE SEQUENCE</scope>
    <source>
        <strain evidence="1">GSM-AAB239-AS_SAM_17_03QT</strain>
        <tissue evidence="1">Leaf</tissue>
    </source>
</reference>
<dbReference type="EMBL" id="JANAVB010018600">
    <property type="protein sequence ID" value="KAJ6829437.1"/>
    <property type="molecule type" value="Genomic_DNA"/>
</dbReference>
<dbReference type="Proteomes" id="UP001140949">
    <property type="component" value="Unassembled WGS sequence"/>
</dbReference>
<dbReference type="AlphaFoldDB" id="A0AAX6GMB2"/>
<name>A0AAX6GMB2_IRIPA</name>
<organism evidence="1 2">
    <name type="scientific">Iris pallida</name>
    <name type="common">Sweet iris</name>
    <dbReference type="NCBI Taxonomy" id="29817"/>
    <lineage>
        <taxon>Eukaryota</taxon>
        <taxon>Viridiplantae</taxon>
        <taxon>Streptophyta</taxon>
        <taxon>Embryophyta</taxon>
        <taxon>Tracheophyta</taxon>
        <taxon>Spermatophyta</taxon>
        <taxon>Magnoliopsida</taxon>
        <taxon>Liliopsida</taxon>
        <taxon>Asparagales</taxon>
        <taxon>Iridaceae</taxon>
        <taxon>Iridoideae</taxon>
        <taxon>Irideae</taxon>
        <taxon>Iris</taxon>
    </lineage>
</organism>
<comment type="caution">
    <text evidence="1">The sequence shown here is derived from an EMBL/GenBank/DDBJ whole genome shotgun (WGS) entry which is preliminary data.</text>
</comment>
<accession>A0AAX6GMB2</accession>
<protein>
    <submittedName>
        <fullName evidence="1">Formin-like protein 6 isoform X2</fullName>
    </submittedName>
</protein>
<sequence>MIGLSRKERPGYQRGAGVLCFGDDDCGCGGHECGDVVAEWRWPSWPKMAEGWSGWHLVVVVARWVWSGMAGGRPEQGSAVDGGWCEILGFRKCYVVNYWDSPYL</sequence>
<evidence type="ECO:0000313" key="2">
    <source>
        <dbReference type="Proteomes" id="UP001140949"/>
    </source>
</evidence>
<keyword evidence="2" id="KW-1185">Reference proteome</keyword>
<gene>
    <name evidence="1" type="ORF">M6B38_358000</name>
</gene>